<evidence type="ECO:0000256" key="2">
    <source>
        <dbReference type="ARBA" id="ARBA00022475"/>
    </source>
</evidence>
<dbReference type="InterPro" id="IPR027417">
    <property type="entry name" value="P-loop_NTPase"/>
</dbReference>
<keyword evidence="1" id="KW-0813">Transport</keyword>
<organism evidence="10 11">
    <name type="scientific">Ideonella paludis</name>
    <dbReference type="NCBI Taxonomy" id="1233411"/>
    <lineage>
        <taxon>Bacteria</taxon>
        <taxon>Pseudomonadati</taxon>
        <taxon>Pseudomonadota</taxon>
        <taxon>Betaproteobacteria</taxon>
        <taxon>Burkholderiales</taxon>
        <taxon>Sphaerotilaceae</taxon>
        <taxon>Ideonella</taxon>
    </lineage>
</organism>
<dbReference type="NCBIfam" id="TIGR00972">
    <property type="entry name" value="3a0107s01c2"/>
    <property type="match status" value="1"/>
</dbReference>
<keyword evidence="7" id="KW-1278">Translocase</keyword>
<keyword evidence="3" id="KW-0997">Cell inner membrane</keyword>
<sequence>MDAKVEWPVAEKAKIAVRDLNFYYGSFHALKHINLDIPEKKVTAFIGPSGCGKSTLLRTFNRMFELYPEQRAEGDILVDGQNVLDRKLDVSLIRAKVGMVFQKPTPFPMSIYDNIAFGVRLFENLSRVEMDERVEWALKKAALWTEVKDKLGQSGSGLSGGQQQRLCIARGIAIKPEVLLLDEPCSALDPISTGKVEELIHELREDYTVVIVTHNMQQAARVSDYTAYMYLGDLVEFGPTRDLFMKPKKKDTEDYITGRFG</sequence>
<dbReference type="PROSITE" id="PS00211">
    <property type="entry name" value="ABC_TRANSPORTER_1"/>
    <property type="match status" value="1"/>
</dbReference>
<dbReference type="Proteomes" id="UP000672097">
    <property type="component" value="Unassembled WGS sequence"/>
</dbReference>
<feature type="domain" description="ABC transporter" evidence="9">
    <location>
        <begin position="15"/>
        <end position="256"/>
    </location>
</feature>
<name>A0ABS5DVF8_9BURK</name>
<proteinExistence type="predicted"/>
<keyword evidence="6 10" id="KW-0067">ATP-binding</keyword>
<dbReference type="PANTHER" id="PTHR43423:SF3">
    <property type="entry name" value="PHOSPHATE IMPORT ATP-BINDING PROTEIN PSTB"/>
    <property type="match status" value="1"/>
</dbReference>
<reference evidence="10 11" key="1">
    <citation type="submission" date="2021-04" db="EMBL/GenBank/DDBJ databases">
        <title>The genome sequence of type strain Ideonella paludis KCTC 32238.</title>
        <authorList>
            <person name="Liu Y."/>
        </authorList>
    </citation>
    <scope>NUCLEOTIDE SEQUENCE [LARGE SCALE GENOMIC DNA]</scope>
    <source>
        <strain evidence="10 11">KCTC 32238</strain>
    </source>
</reference>
<evidence type="ECO:0000313" key="10">
    <source>
        <dbReference type="EMBL" id="MBQ0935132.1"/>
    </source>
</evidence>
<evidence type="ECO:0000256" key="4">
    <source>
        <dbReference type="ARBA" id="ARBA00022592"/>
    </source>
</evidence>
<dbReference type="InterPro" id="IPR005670">
    <property type="entry name" value="PstB-like"/>
</dbReference>
<dbReference type="SUPFAM" id="SSF52540">
    <property type="entry name" value="P-loop containing nucleoside triphosphate hydrolases"/>
    <property type="match status" value="1"/>
</dbReference>
<dbReference type="RefSeq" id="WP_210807724.1">
    <property type="nucleotide sequence ID" value="NZ_JAGQDG010000002.1"/>
</dbReference>
<keyword evidence="11" id="KW-1185">Reference proteome</keyword>
<keyword evidence="8" id="KW-0472">Membrane</keyword>
<accession>A0ABS5DVF8</accession>
<dbReference type="PANTHER" id="PTHR43423">
    <property type="entry name" value="ABC TRANSPORTER I FAMILY MEMBER 17"/>
    <property type="match status" value="1"/>
</dbReference>
<evidence type="ECO:0000256" key="6">
    <source>
        <dbReference type="ARBA" id="ARBA00022840"/>
    </source>
</evidence>
<gene>
    <name evidence="10" type="primary">pstB</name>
    <name evidence="10" type="ORF">KAK11_07330</name>
</gene>
<dbReference type="InterPro" id="IPR003439">
    <property type="entry name" value="ABC_transporter-like_ATP-bd"/>
</dbReference>
<evidence type="ECO:0000256" key="7">
    <source>
        <dbReference type="ARBA" id="ARBA00022967"/>
    </source>
</evidence>
<dbReference type="InterPro" id="IPR017871">
    <property type="entry name" value="ABC_transporter-like_CS"/>
</dbReference>
<evidence type="ECO:0000256" key="8">
    <source>
        <dbReference type="ARBA" id="ARBA00023136"/>
    </source>
</evidence>
<dbReference type="Gene3D" id="3.40.50.300">
    <property type="entry name" value="P-loop containing nucleotide triphosphate hydrolases"/>
    <property type="match status" value="1"/>
</dbReference>
<dbReference type="PROSITE" id="PS50893">
    <property type="entry name" value="ABC_TRANSPORTER_2"/>
    <property type="match status" value="1"/>
</dbReference>
<dbReference type="EMBL" id="JAGQDG010000002">
    <property type="protein sequence ID" value="MBQ0935132.1"/>
    <property type="molecule type" value="Genomic_DNA"/>
</dbReference>
<evidence type="ECO:0000256" key="5">
    <source>
        <dbReference type="ARBA" id="ARBA00022741"/>
    </source>
</evidence>
<dbReference type="SMART" id="SM00382">
    <property type="entry name" value="AAA"/>
    <property type="match status" value="1"/>
</dbReference>
<dbReference type="Pfam" id="PF00005">
    <property type="entry name" value="ABC_tran"/>
    <property type="match status" value="1"/>
</dbReference>
<keyword evidence="5" id="KW-0547">Nucleotide-binding</keyword>
<dbReference type="CDD" id="cd03260">
    <property type="entry name" value="ABC_PstB_phosphate_transporter"/>
    <property type="match status" value="1"/>
</dbReference>
<keyword evidence="4" id="KW-0592">Phosphate transport</keyword>
<dbReference type="GO" id="GO:0005524">
    <property type="term" value="F:ATP binding"/>
    <property type="evidence" value="ECO:0007669"/>
    <property type="project" value="UniProtKB-KW"/>
</dbReference>
<evidence type="ECO:0000259" key="9">
    <source>
        <dbReference type="PROSITE" id="PS50893"/>
    </source>
</evidence>
<evidence type="ECO:0000256" key="1">
    <source>
        <dbReference type="ARBA" id="ARBA00022448"/>
    </source>
</evidence>
<evidence type="ECO:0000256" key="3">
    <source>
        <dbReference type="ARBA" id="ARBA00022519"/>
    </source>
</evidence>
<dbReference type="InterPro" id="IPR003593">
    <property type="entry name" value="AAA+_ATPase"/>
</dbReference>
<keyword evidence="2" id="KW-1003">Cell membrane</keyword>
<comment type="caution">
    <text evidence="10">The sequence shown here is derived from an EMBL/GenBank/DDBJ whole genome shotgun (WGS) entry which is preliminary data.</text>
</comment>
<evidence type="ECO:0000313" key="11">
    <source>
        <dbReference type="Proteomes" id="UP000672097"/>
    </source>
</evidence>
<protein>
    <submittedName>
        <fullName evidence="10">Phosphate ABC transporter ATP-binding protein PstB</fullName>
    </submittedName>
</protein>